<dbReference type="InterPro" id="IPR011598">
    <property type="entry name" value="bHLH_dom"/>
</dbReference>
<feature type="compositionally biased region" description="Low complexity" evidence="7">
    <location>
        <begin position="270"/>
        <end position="294"/>
    </location>
</feature>
<dbReference type="PROSITE" id="PS50888">
    <property type="entry name" value="BHLH"/>
    <property type="match status" value="1"/>
</dbReference>
<keyword evidence="10" id="KW-1185">Reference proteome</keyword>
<evidence type="ECO:0000256" key="5">
    <source>
        <dbReference type="ARBA" id="ARBA00023163"/>
    </source>
</evidence>
<keyword evidence="5" id="KW-0804">Transcription</keyword>
<dbReference type="RefSeq" id="XP_022655088.1">
    <property type="nucleotide sequence ID" value="XM_022799353.1"/>
</dbReference>
<dbReference type="PANTHER" id="PTHR45776:SF2">
    <property type="entry name" value="MIP04163P"/>
    <property type="match status" value="1"/>
</dbReference>
<dbReference type="GO" id="GO:0046983">
    <property type="term" value="F:protein dimerization activity"/>
    <property type="evidence" value="ECO:0007669"/>
    <property type="project" value="InterPro"/>
</dbReference>
<evidence type="ECO:0000256" key="7">
    <source>
        <dbReference type="SAM" id="MobiDB-lite"/>
    </source>
</evidence>
<dbReference type="SUPFAM" id="SSF47459">
    <property type="entry name" value="HLH, helix-loop-helix DNA-binding domain"/>
    <property type="match status" value="1"/>
</dbReference>
<dbReference type="CDD" id="cd11397">
    <property type="entry name" value="bHLHzip_MITF_like"/>
    <property type="match status" value="1"/>
</dbReference>
<keyword evidence="3" id="KW-0805">Transcription regulation</keyword>
<keyword evidence="6" id="KW-0539">Nucleus</keyword>
<evidence type="ECO:0000256" key="1">
    <source>
        <dbReference type="ARBA" id="ARBA00004123"/>
    </source>
</evidence>
<proteinExistence type="inferred from homology"/>
<accession>A0A7M7JZF3</accession>
<comment type="similarity">
    <text evidence="2">Belongs to the MiT/TFE family.</text>
</comment>
<protein>
    <recommendedName>
        <fullName evidence="8">BHLH domain-containing protein</fullName>
    </recommendedName>
</protein>
<evidence type="ECO:0000313" key="9">
    <source>
        <dbReference type="EnsemblMetazoa" id="XP_022655088"/>
    </source>
</evidence>
<evidence type="ECO:0000256" key="6">
    <source>
        <dbReference type="ARBA" id="ARBA00023242"/>
    </source>
</evidence>
<sequence>MKRFLLVESPVSSGIVNNLTPSLISHRMFDDVLDGLSQLTNTDDFSLFELPPTVPSGSSSTSAGAMGPLQGPSTQSGTDPSSGAGGSLPSASEIDGLWSPPLASSCRAELASVVKSESSSCEFFTENDLKALAKDRQKKDNHNMIERRRRFNINDRIKELGTLLPRNNDRHYDLVRDIRQNKGTILKATVDYVKTLKRENDRMLAVEERQKYLENQNKQLLIRIHQLELANSRGGPGGTVATAASDRCPSPTPSPWTSEFYVKREPSPGHEPSSPSSGLGSSSPGTTCTLLTGPYEDMIVAEDGPDPLLSSLIN</sequence>
<evidence type="ECO:0000256" key="2">
    <source>
        <dbReference type="ARBA" id="ARBA00008289"/>
    </source>
</evidence>
<dbReference type="AlphaFoldDB" id="A0A7M7JZF3"/>
<evidence type="ECO:0000259" key="8">
    <source>
        <dbReference type="PROSITE" id="PS50888"/>
    </source>
</evidence>
<feature type="region of interest" description="Disordered" evidence="7">
    <location>
        <begin position="50"/>
        <end position="91"/>
    </location>
</feature>
<feature type="compositionally biased region" description="Low complexity" evidence="7">
    <location>
        <begin position="55"/>
        <end position="65"/>
    </location>
</feature>
<dbReference type="SMART" id="SM00353">
    <property type="entry name" value="HLH"/>
    <property type="match status" value="1"/>
</dbReference>
<dbReference type="Pfam" id="PF00010">
    <property type="entry name" value="HLH"/>
    <property type="match status" value="1"/>
</dbReference>
<comment type="subcellular location">
    <subcellularLocation>
        <location evidence="1">Nucleus</location>
    </subcellularLocation>
</comment>
<dbReference type="GO" id="GO:0000978">
    <property type="term" value="F:RNA polymerase II cis-regulatory region sequence-specific DNA binding"/>
    <property type="evidence" value="ECO:0007669"/>
    <property type="project" value="TreeGrafter"/>
</dbReference>
<organism evidence="9 10">
    <name type="scientific">Varroa destructor</name>
    <name type="common">Honeybee mite</name>
    <dbReference type="NCBI Taxonomy" id="109461"/>
    <lineage>
        <taxon>Eukaryota</taxon>
        <taxon>Metazoa</taxon>
        <taxon>Ecdysozoa</taxon>
        <taxon>Arthropoda</taxon>
        <taxon>Chelicerata</taxon>
        <taxon>Arachnida</taxon>
        <taxon>Acari</taxon>
        <taxon>Parasitiformes</taxon>
        <taxon>Mesostigmata</taxon>
        <taxon>Gamasina</taxon>
        <taxon>Dermanyssoidea</taxon>
        <taxon>Varroidae</taxon>
        <taxon>Varroa</taxon>
    </lineage>
</organism>
<evidence type="ECO:0000313" key="10">
    <source>
        <dbReference type="Proteomes" id="UP000594260"/>
    </source>
</evidence>
<dbReference type="InterPro" id="IPR036638">
    <property type="entry name" value="HLH_DNA-bd_sf"/>
</dbReference>
<dbReference type="Proteomes" id="UP000594260">
    <property type="component" value="Unplaced"/>
</dbReference>
<dbReference type="Gene3D" id="4.10.280.10">
    <property type="entry name" value="Helix-loop-helix DNA-binding domain"/>
    <property type="match status" value="1"/>
</dbReference>
<dbReference type="GO" id="GO:0000981">
    <property type="term" value="F:DNA-binding transcription factor activity, RNA polymerase II-specific"/>
    <property type="evidence" value="ECO:0007669"/>
    <property type="project" value="TreeGrafter"/>
</dbReference>
<dbReference type="GeneID" id="111247866"/>
<evidence type="ECO:0000256" key="3">
    <source>
        <dbReference type="ARBA" id="ARBA00023015"/>
    </source>
</evidence>
<dbReference type="PANTHER" id="PTHR45776">
    <property type="entry name" value="MIP04163P"/>
    <property type="match status" value="1"/>
</dbReference>
<feature type="domain" description="BHLH" evidence="8">
    <location>
        <begin position="137"/>
        <end position="196"/>
    </location>
</feature>
<name>A0A7M7JZF3_VARDE</name>
<feature type="region of interest" description="Disordered" evidence="7">
    <location>
        <begin position="232"/>
        <end position="314"/>
    </location>
</feature>
<keyword evidence="4" id="KW-0238">DNA-binding</keyword>
<reference evidence="9" key="1">
    <citation type="submission" date="2021-01" db="UniProtKB">
        <authorList>
            <consortium name="EnsemblMetazoa"/>
        </authorList>
    </citation>
    <scope>IDENTIFICATION</scope>
</reference>
<dbReference type="EnsemblMetazoa" id="XM_022799353">
    <property type="protein sequence ID" value="XP_022655088"/>
    <property type="gene ID" value="LOC111247866"/>
</dbReference>
<dbReference type="GO" id="GO:0005634">
    <property type="term" value="C:nucleus"/>
    <property type="evidence" value="ECO:0007669"/>
    <property type="project" value="UniProtKB-SubCell"/>
</dbReference>
<evidence type="ECO:0000256" key="4">
    <source>
        <dbReference type="ARBA" id="ARBA00023125"/>
    </source>
</evidence>